<keyword evidence="9" id="KW-0325">Glycoprotein</keyword>
<protein>
    <submittedName>
        <fullName evidence="11">Uncharacterized protein</fullName>
    </submittedName>
</protein>
<keyword evidence="5" id="KW-0677">Repeat</keyword>
<evidence type="ECO:0000256" key="1">
    <source>
        <dbReference type="ARBA" id="ARBA00004479"/>
    </source>
</evidence>
<evidence type="ECO:0000256" key="6">
    <source>
        <dbReference type="ARBA" id="ARBA00022989"/>
    </source>
</evidence>
<dbReference type="EMBL" id="RDQH01000327">
    <property type="protein sequence ID" value="RXI09189.1"/>
    <property type="molecule type" value="Genomic_DNA"/>
</dbReference>
<accession>A0A498KM18</accession>
<dbReference type="PANTHER" id="PTHR48063">
    <property type="entry name" value="LRR RECEPTOR-LIKE KINASE"/>
    <property type="match status" value="1"/>
</dbReference>
<comment type="caution">
    <text evidence="11">The sequence shown here is derived from an EMBL/GenBank/DDBJ whole genome shotgun (WGS) entry which is preliminary data.</text>
</comment>
<evidence type="ECO:0000256" key="3">
    <source>
        <dbReference type="ARBA" id="ARBA00022692"/>
    </source>
</evidence>
<dbReference type="AlphaFoldDB" id="A0A498KM18"/>
<dbReference type="PANTHER" id="PTHR48063:SF98">
    <property type="entry name" value="LRR RECEPTOR-LIKE SERINE_THREONINE-PROTEIN KINASE FLS2"/>
    <property type="match status" value="1"/>
</dbReference>
<dbReference type="FunFam" id="3.80.10.10:FF:000041">
    <property type="entry name" value="LRR receptor-like serine/threonine-protein kinase ERECTA"/>
    <property type="match status" value="1"/>
</dbReference>
<keyword evidence="4" id="KW-0732">Signal</keyword>
<gene>
    <name evidence="11" type="ORF">DVH24_023350</name>
</gene>
<dbReference type="InterPro" id="IPR046956">
    <property type="entry name" value="RLP23-like"/>
</dbReference>
<keyword evidence="3 10" id="KW-0812">Transmembrane</keyword>
<evidence type="ECO:0000256" key="2">
    <source>
        <dbReference type="ARBA" id="ARBA00022614"/>
    </source>
</evidence>
<evidence type="ECO:0000256" key="4">
    <source>
        <dbReference type="ARBA" id="ARBA00022729"/>
    </source>
</evidence>
<dbReference type="SUPFAM" id="SSF52058">
    <property type="entry name" value="L domain-like"/>
    <property type="match status" value="1"/>
</dbReference>
<evidence type="ECO:0000256" key="7">
    <source>
        <dbReference type="ARBA" id="ARBA00023136"/>
    </source>
</evidence>
<dbReference type="Proteomes" id="UP000290289">
    <property type="component" value="Chromosome 1"/>
</dbReference>
<sequence>MENAIFVTKGREVKYDATLGLIGISDLSSNMLSKEIPNELASLGSIQTLNLSNSLLTERIPSKIGDMGSLEMLDLFVNQLFGEISPSASNLTFLNYLNLSYNNLIGSILKSAQLQSFDLPSYASNKLCKGSLEECCNINEAMPLVGDEKHREGHSLEDGGFYLSLGLGFALGFWIVLGSLLSNTPWSNALCLFQNRIVKKLYAIIVEHY</sequence>
<evidence type="ECO:0000313" key="11">
    <source>
        <dbReference type="EMBL" id="RXI09189.1"/>
    </source>
</evidence>
<feature type="transmembrane region" description="Helical" evidence="10">
    <location>
        <begin position="159"/>
        <end position="177"/>
    </location>
</feature>
<dbReference type="InterPro" id="IPR001611">
    <property type="entry name" value="Leu-rich_rpt"/>
</dbReference>
<proteinExistence type="predicted"/>
<evidence type="ECO:0000256" key="10">
    <source>
        <dbReference type="SAM" id="Phobius"/>
    </source>
</evidence>
<evidence type="ECO:0000313" key="12">
    <source>
        <dbReference type="Proteomes" id="UP000290289"/>
    </source>
</evidence>
<keyword evidence="12" id="KW-1185">Reference proteome</keyword>
<dbReference type="Gene3D" id="3.80.10.10">
    <property type="entry name" value="Ribonuclease Inhibitor"/>
    <property type="match status" value="1"/>
</dbReference>
<dbReference type="InterPro" id="IPR032675">
    <property type="entry name" value="LRR_dom_sf"/>
</dbReference>
<keyword evidence="7 10" id="KW-0472">Membrane</keyword>
<reference evidence="11 12" key="1">
    <citation type="submission" date="2018-10" db="EMBL/GenBank/DDBJ databases">
        <title>A high-quality apple genome assembly.</title>
        <authorList>
            <person name="Hu J."/>
        </authorList>
    </citation>
    <scope>NUCLEOTIDE SEQUENCE [LARGE SCALE GENOMIC DNA]</scope>
    <source>
        <strain evidence="12">cv. HFTH1</strain>
        <tissue evidence="11">Young leaf</tissue>
    </source>
</reference>
<dbReference type="GO" id="GO:0016020">
    <property type="term" value="C:membrane"/>
    <property type="evidence" value="ECO:0007669"/>
    <property type="project" value="UniProtKB-SubCell"/>
</dbReference>
<keyword evidence="2" id="KW-0433">Leucine-rich repeat</keyword>
<comment type="subcellular location">
    <subcellularLocation>
        <location evidence="1">Membrane</location>
        <topology evidence="1">Single-pass type I membrane protein</topology>
    </subcellularLocation>
</comment>
<keyword evidence="6 10" id="KW-1133">Transmembrane helix</keyword>
<name>A0A498KM18_MALDO</name>
<dbReference type="Pfam" id="PF00560">
    <property type="entry name" value="LRR_1"/>
    <property type="match status" value="2"/>
</dbReference>
<keyword evidence="8" id="KW-0675">Receptor</keyword>
<organism evidence="11 12">
    <name type="scientific">Malus domestica</name>
    <name type="common">Apple</name>
    <name type="synonym">Pyrus malus</name>
    <dbReference type="NCBI Taxonomy" id="3750"/>
    <lineage>
        <taxon>Eukaryota</taxon>
        <taxon>Viridiplantae</taxon>
        <taxon>Streptophyta</taxon>
        <taxon>Embryophyta</taxon>
        <taxon>Tracheophyta</taxon>
        <taxon>Spermatophyta</taxon>
        <taxon>Magnoliopsida</taxon>
        <taxon>eudicotyledons</taxon>
        <taxon>Gunneridae</taxon>
        <taxon>Pentapetalae</taxon>
        <taxon>rosids</taxon>
        <taxon>fabids</taxon>
        <taxon>Rosales</taxon>
        <taxon>Rosaceae</taxon>
        <taxon>Amygdaloideae</taxon>
        <taxon>Maleae</taxon>
        <taxon>Malus</taxon>
    </lineage>
</organism>
<evidence type="ECO:0000256" key="5">
    <source>
        <dbReference type="ARBA" id="ARBA00022737"/>
    </source>
</evidence>
<evidence type="ECO:0000256" key="8">
    <source>
        <dbReference type="ARBA" id="ARBA00023170"/>
    </source>
</evidence>
<evidence type="ECO:0000256" key="9">
    <source>
        <dbReference type="ARBA" id="ARBA00023180"/>
    </source>
</evidence>
<dbReference type="STRING" id="3750.A0A498KM18"/>